<dbReference type="InterPro" id="IPR019328">
    <property type="entry name" value="PIGH-H_dom"/>
</dbReference>
<comment type="caution">
    <text evidence="5">The sequence shown here is derived from an EMBL/GenBank/DDBJ whole genome shotgun (WGS) entry which is preliminary data.</text>
</comment>
<accession>A0A2S6C3X0</accession>
<dbReference type="GO" id="GO:0000506">
    <property type="term" value="C:glycosylphosphatidylinositol-N-acetylglucosaminyltransferase (GPI-GnT) complex"/>
    <property type="evidence" value="ECO:0007669"/>
    <property type="project" value="InterPro"/>
</dbReference>
<comment type="pathway">
    <text evidence="1">Glycolipid biosynthesis; glycosylphosphatidylinositol-anchor biosynthesis.</text>
</comment>
<proteinExistence type="inferred from homology"/>
<protein>
    <recommendedName>
        <fullName evidence="4">Phosphatidylinositol N-acetylglucosaminyltransferase subunit H conserved domain-containing protein</fullName>
    </recommendedName>
</protein>
<evidence type="ECO:0000256" key="3">
    <source>
        <dbReference type="SAM" id="Phobius"/>
    </source>
</evidence>
<evidence type="ECO:0000256" key="2">
    <source>
        <dbReference type="ARBA" id="ARBA00009610"/>
    </source>
</evidence>
<keyword evidence="3" id="KW-0812">Transmembrane</keyword>
<dbReference type="OrthoDB" id="6256716at2759"/>
<keyword evidence="3" id="KW-0472">Membrane</keyword>
<dbReference type="STRING" id="357750.A0A2S6C3X0"/>
<reference evidence="6" key="1">
    <citation type="journal article" date="2017" name="bioRxiv">
        <title>Conservation of a gene cluster reveals novel cercosporin biosynthetic mechanisms and extends production to the genus Colletotrichum.</title>
        <authorList>
            <person name="de Jonge R."/>
            <person name="Ebert M.K."/>
            <person name="Huitt-Roehl C.R."/>
            <person name="Pal P."/>
            <person name="Suttle J.C."/>
            <person name="Spanner R.E."/>
            <person name="Neubauer J.D."/>
            <person name="Jurick W.M.II."/>
            <person name="Stott K.A."/>
            <person name="Secor G.A."/>
            <person name="Thomma B.P.H.J."/>
            <person name="Van de Peer Y."/>
            <person name="Townsend C.A."/>
            <person name="Bolton M.D."/>
        </authorList>
    </citation>
    <scope>NUCLEOTIDE SEQUENCE [LARGE SCALE GENOMIC DNA]</scope>
    <source>
        <strain evidence="6">CBS538.71</strain>
    </source>
</reference>
<dbReference type="Pfam" id="PF10181">
    <property type="entry name" value="PIG-H"/>
    <property type="match status" value="1"/>
</dbReference>
<feature type="transmembrane region" description="Helical" evidence="3">
    <location>
        <begin position="29"/>
        <end position="51"/>
    </location>
</feature>
<gene>
    <name evidence="5" type="ORF">CBER1_07359</name>
</gene>
<name>A0A2S6C3X0_9PEZI</name>
<feature type="domain" description="Phosphatidylinositol N-acetylglucosaminyltransferase subunit H conserved" evidence="4">
    <location>
        <begin position="116"/>
        <end position="181"/>
    </location>
</feature>
<evidence type="ECO:0000313" key="6">
    <source>
        <dbReference type="Proteomes" id="UP000237631"/>
    </source>
</evidence>
<dbReference type="AlphaFoldDB" id="A0A2S6C3X0"/>
<dbReference type="GO" id="GO:0006506">
    <property type="term" value="P:GPI anchor biosynthetic process"/>
    <property type="evidence" value="ECO:0007669"/>
    <property type="project" value="UniProtKB-UniPathway"/>
</dbReference>
<keyword evidence="6" id="KW-1185">Reference proteome</keyword>
<evidence type="ECO:0000256" key="1">
    <source>
        <dbReference type="ARBA" id="ARBA00004687"/>
    </source>
</evidence>
<dbReference type="PANTHER" id="PTHR15231">
    <property type="entry name" value="PHOSPHATIDYLINOSITOL N-ACETYLGLUCOSAMINYLTRANSFERASE SUBUNIT H"/>
    <property type="match status" value="1"/>
</dbReference>
<keyword evidence="3" id="KW-1133">Transmembrane helix</keyword>
<feature type="transmembrane region" description="Helical" evidence="3">
    <location>
        <begin position="85"/>
        <end position="108"/>
    </location>
</feature>
<organism evidence="5 6">
    <name type="scientific">Cercospora berteroae</name>
    <dbReference type="NCBI Taxonomy" id="357750"/>
    <lineage>
        <taxon>Eukaryota</taxon>
        <taxon>Fungi</taxon>
        <taxon>Dikarya</taxon>
        <taxon>Ascomycota</taxon>
        <taxon>Pezizomycotina</taxon>
        <taxon>Dothideomycetes</taxon>
        <taxon>Dothideomycetidae</taxon>
        <taxon>Mycosphaerellales</taxon>
        <taxon>Mycosphaerellaceae</taxon>
        <taxon>Cercospora</taxon>
    </lineage>
</organism>
<dbReference type="Proteomes" id="UP000237631">
    <property type="component" value="Unassembled WGS sequence"/>
</dbReference>
<dbReference type="PANTHER" id="PTHR15231:SF1">
    <property type="entry name" value="PHOSPHATIDYLINOSITOL N-ACETYLGLUCOSAMINYLTRANSFERASE SUBUNIT H"/>
    <property type="match status" value="1"/>
</dbReference>
<dbReference type="EMBL" id="PNEN01000564">
    <property type="protein sequence ID" value="PPJ54429.1"/>
    <property type="molecule type" value="Genomic_DNA"/>
</dbReference>
<evidence type="ECO:0000313" key="5">
    <source>
        <dbReference type="EMBL" id="PPJ54429.1"/>
    </source>
</evidence>
<sequence length="207" mass="23590">MLTTRRPTETTVLYTVSTQSANKTIISRLGTTISLSLRILAGLLIFASLVLEYNQVLKKQDEWKNTGNSLVSFIVHSPFGQVAKYLFFDSLSGPWRLAIYLITFLLIFRRGHTEESLLVIRGLGVQTTTSSPNYLWTNSTRFIPTSLIQDIFIYEAFKGFEVRYYLSIVVEGEEDVVVVFPSILPRRELLEQVWRGARACLYEPKPG</sequence>
<dbReference type="InterPro" id="IPR044215">
    <property type="entry name" value="PIG-H"/>
</dbReference>
<evidence type="ECO:0000259" key="4">
    <source>
        <dbReference type="Pfam" id="PF10181"/>
    </source>
</evidence>
<comment type="similarity">
    <text evidence="2">Belongs to the PIGH family.</text>
</comment>
<dbReference type="UniPathway" id="UPA00196"/>